<evidence type="ECO:0000256" key="1">
    <source>
        <dbReference type="SAM" id="MobiDB-lite"/>
    </source>
</evidence>
<proteinExistence type="predicted"/>
<dbReference type="EMBL" id="ML996695">
    <property type="protein sequence ID" value="KAF2400245.1"/>
    <property type="molecule type" value="Genomic_DNA"/>
</dbReference>
<name>A0A6G1HWY1_9PEZI</name>
<evidence type="ECO:0000313" key="3">
    <source>
        <dbReference type="Proteomes" id="UP000799640"/>
    </source>
</evidence>
<sequence length="299" mass="32101">MGFMPRLRPRTPGSASRRHTSTMAGVSRCMSRRTSSLTPRWSSSIFQWRANFTLTTASLTGGAGLAPRRTVVRVGSGSVNGDWALRDFLGFYVETGSVSIDVKPEEEEKEGVRPTFEVEVGTGSVQLRYPPVGWVVPRREYVTKIGARTGSVGGNIVHGVETDVLVGRGRGDKGRVGSGSINLAVKPVEGRWNSTLSTEGRGSTNVRVLTPVHAEGAWKGLRSSHREGVGSVNLHYPAVWEGRIKGTTQGWGSLSVRGSGVEVIKESRGEIEAVKGHGEGSELEFWVGMGSGHLFVGDD</sequence>
<dbReference type="OrthoDB" id="3539644at2759"/>
<reference evidence="2" key="1">
    <citation type="journal article" date="2020" name="Stud. Mycol.">
        <title>101 Dothideomycetes genomes: a test case for predicting lifestyles and emergence of pathogens.</title>
        <authorList>
            <person name="Haridas S."/>
            <person name="Albert R."/>
            <person name="Binder M."/>
            <person name="Bloem J."/>
            <person name="Labutti K."/>
            <person name="Salamov A."/>
            <person name="Andreopoulos B."/>
            <person name="Baker S."/>
            <person name="Barry K."/>
            <person name="Bills G."/>
            <person name="Bluhm B."/>
            <person name="Cannon C."/>
            <person name="Castanera R."/>
            <person name="Culley D."/>
            <person name="Daum C."/>
            <person name="Ezra D."/>
            <person name="Gonzalez J."/>
            <person name="Henrissat B."/>
            <person name="Kuo A."/>
            <person name="Liang C."/>
            <person name="Lipzen A."/>
            <person name="Lutzoni F."/>
            <person name="Magnuson J."/>
            <person name="Mondo S."/>
            <person name="Nolan M."/>
            <person name="Ohm R."/>
            <person name="Pangilinan J."/>
            <person name="Park H.-J."/>
            <person name="Ramirez L."/>
            <person name="Alfaro M."/>
            <person name="Sun H."/>
            <person name="Tritt A."/>
            <person name="Yoshinaga Y."/>
            <person name="Zwiers L.-H."/>
            <person name="Turgeon B."/>
            <person name="Goodwin S."/>
            <person name="Spatafora J."/>
            <person name="Crous P."/>
            <person name="Grigoriev I."/>
        </authorList>
    </citation>
    <scope>NUCLEOTIDE SEQUENCE</scope>
    <source>
        <strain evidence="2">CBS 262.69</strain>
    </source>
</reference>
<dbReference type="AlphaFoldDB" id="A0A6G1HWY1"/>
<evidence type="ECO:0000313" key="2">
    <source>
        <dbReference type="EMBL" id="KAF2400245.1"/>
    </source>
</evidence>
<gene>
    <name evidence="2" type="ORF">EJ06DRAFT_422768</name>
</gene>
<keyword evidence="3" id="KW-1185">Reference proteome</keyword>
<organism evidence="2 3">
    <name type="scientific">Trichodelitschia bisporula</name>
    <dbReference type="NCBI Taxonomy" id="703511"/>
    <lineage>
        <taxon>Eukaryota</taxon>
        <taxon>Fungi</taxon>
        <taxon>Dikarya</taxon>
        <taxon>Ascomycota</taxon>
        <taxon>Pezizomycotina</taxon>
        <taxon>Dothideomycetes</taxon>
        <taxon>Dothideomycetes incertae sedis</taxon>
        <taxon>Phaeotrichales</taxon>
        <taxon>Phaeotrichaceae</taxon>
        <taxon>Trichodelitschia</taxon>
    </lineage>
</organism>
<feature type="region of interest" description="Disordered" evidence="1">
    <location>
        <begin position="1"/>
        <end position="29"/>
    </location>
</feature>
<accession>A0A6G1HWY1</accession>
<protein>
    <submittedName>
        <fullName evidence="2">Uncharacterized protein</fullName>
    </submittedName>
</protein>
<dbReference type="Proteomes" id="UP000799640">
    <property type="component" value="Unassembled WGS sequence"/>
</dbReference>